<dbReference type="Gene3D" id="3.90.79.10">
    <property type="entry name" value="Nucleoside Triphosphate Pyrophosphohydrolase"/>
    <property type="match status" value="1"/>
</dbReference>
<keyword evidence="4 10" id="KW-0963">Cytoplasm</keyword>
<feature type="binding site" evidence="10">
    <location>
        <position position="81"/>
    </location>
    <ligand>
        <name>Mg(2+)</name>
        <dbReference type="ChEBI" id="CHEBI:18420"/>
    </ligand>
</feature>
<evidence type="ECO:0000256" key="6">
    <source>
        <dbReference type="ARBA" id="ARBA00022842"/>
    </source>
</evidence>
<evidence type="ECO:0000256" key="4">
    <source>
        <dbReference type="ARBA" id="ARBA00022490"/>
    </source>
</evidence>
<comment type="pathway">
    <text evidence="1 10">Isoprenoid biosynthesis; dimethylallyl diphosphate biosynthesis; dimethylallyl diphosphate from isopentenyl diphosphate: step 1/1.</text>
</comment>
<dbReference type="PIRSF" id="PIRSF018427">
    <property type="entry name" value="Isopntndiph_ism"/>
    <property type="match status" value="1"/>
</dbReference>
<keyword evidence="9 10" id="KW-0413">Isomerase</keyword>
<dbReference type="InterPro" id="IPR056375">
    <property type="entry name" value="Idi_bact"/>
</dbReference>
<dbReference type="EC" id="5.3.3.2" evidence="3 10"/>
<comment type="cofactor">
    <cofactor evidence="10">
        <name>Mg(2+)</name>
        <dbReference type="ChEBI" id="CHEBI:18420"/>
    </cofactor>
    <text evidence="10">Binds 1 Mg(2+) ion per subunit. The magnesium ion binds only when substrate is bound.</text>
</comment>
<feature type="active site" evidence="10">
    <location>
        <position position="111"/>
    </location>
</feature>
<evidence type="ECO:0000256" key="11">
    <source>
        <dbReference type="SAM" id="MobiDB-lite"/>
    </source>
</evidence>
<evidence type="ECO:0000313" key="14">
    <source>
        <dbReference type="Proteomes" id="UP001157091"/>
    </source>
</evidence>
<feature type="binding site" evidence="10">
    <location>
        <position position="63"/>
    </location>
    <ligand>
        <name>Mn(2+)</name>
        <dbReference type="ChEBI" id="CHEBI:29035"/>
    </ligand>
</feature>
<evidence type="ECO:0000256" key="1">
    <source>
        <dbReference type="ARBA" id="ARBA00004826"/>
    </source>
</evidence>
<comment type="catalytic activity">
    <reaction evidence="10">
        <text>isopentenyl diphosphate = dimethylallyl diphosphate</text>
        <dbReference type="Rhea" id="RHEA:23284"/>
        <dbReference type="ChEBI" id="CHEBI:57623"/>
        <dbReference type="ChEBI" id="CHEBI:128769"/>
        <dbReference type="EC" id="5.3.3.2"/>
    </reaction>
</comment>
<evidence type="ECO:0000256" key="3">
    <source>
        <dbReference type="ARBA" id="ARBA00012057"/>
    </source>
</evidence>
<evidence type="ECO:0000313" key="13">
    <source>
        <dbReference type="EMBL" id="GMA24989.1"/>
    </source>
</evidence>
<dbReference type="HAMAP" id="MF_00202">
    <property type="entry name" value="Idi"/>
    <property type="match status" value="1"/>
</dbReference>
<evidence type="ECO:0000256" key="5">
    <source>
        <dbReference type="ARBA" id="ARBA00022723"/>
    </source>
</evidence>
<dbReference type="PANTHER" id="PTHR10885:SF0">
    <property type="entry name" value="ISOPENTENYL-DIPHOSPHATE DELTA-ISOMERASE"/>
    <property type="match status" value="1"/>
</dbReference>
<feature type="active site" evidence="10">
    <location>
        <position position="61"/>
    </location>
</feature>
<accession>A0ABQ6I4V2</accession>
<feature type="domain" description="Nudix hydrolase" evidence="12">
    <location>
        <begin position="24"/>
        <end position="162"/>
    </location>
</feature>
<dbReference type="NCBIfam" id="NF002995">
    <property type="entry name" value="PRK03759.1"/>
    <property type="match status" value="1"/>
</dbReference>
<gene>
    <name evidence="10 13" type="primary">idi</name>
    <name evidence="13" type="ORF">GCM10025864_27480</name>
</gene>
<organism evidence="13 14">
    <name type="scientific">Luteimicrobium album</name>
    <dbReference type="NCBI Taxonomy" id="1054550"/>
    <lineage>
        <taxon>Bacteria</taxon>
        <taxon>Bacillati</taxon>
        <taxon>Actinomycetota</taxon>
        <taxon>Actinomycetes</taxon>
        <taxon>Micrococcales</taxon>
        <taxon>Luteimicrobium</taxon>
    </lineage>
</organism>
<comment type="cofactor">
    <cofactor evidence="10">
        <name>Mn(2+)</name>
        <dbReference type="ChEBI" id="CHEBI:29035"/>
    </cofactor>
    <text evidence="10">Binds 1 Mn(2+) ion per subunit.</text>
</comment>
<name>A0ABQ6I4V2_9MICO</name>
<evidence type="ECO:0000256" key="10">
    <source>
        <dbReference type="HAMAP-Rule" id="MF_00202"/>
    </source>
</evidence>
<dbReference type="SUPFAM" id="SSF55811">
    <property type="entry name" value="Nudix"/>
    <property type="match status" value="1"/>
</dbReference>
<feature type="binding site" evidence="10">
    <location>
        <position position="19"/>
    </location>
    <ligand>
        <name>Mn(2+)</name>
        <dbReference type="ChEBI" id="CHEBI:29035"/>
    </ligand>
</feature>
<evidence type="ECO:0000256" key="8">
    <source>
        <dbReference type="ARBA" id="ARBA00023229"/>
    </source>
</evidence>
<evidence type="ECO:0000256" key="7">
    <source>
        <dbReference type="ARBA" id="ARBA00023211"/>
    </source>
</evidence>
<dbReference type="PANTHER" id="PTHR10885">
    <property type="entry name" value="ISOPENTENYL-DIPHOSPHATE DELTA-ISOMERASE"/>
    <property type="match status" value="1"/>
</dbReference>
<comment type="subcellular location">
    <subcellularLocation>
        <location evidence="10">Cytoplasm</location>
    </subcellularLocation>
</comment>
<protein>
    <recommendedName>
        <fullName evidence="3 10">Isopentenyl-diphosphate Delta-isomerase</fullName>
        <shortName evidence="10">IPP isomerase</shortName>
        <ecNumber evidence="3 10">5.3.3.2</ecNumber>
    </recommendedName>
    <alternativeName>
        <fullName evidence="10">IPP:DMAPP isomerase</fullName>
    </alternativeName>
    <alternativeName>
        <fullName evidence="10">Isopentenyl pyrophosphate isomerase</fullName>
    </alternativeName>
</protein>
<evidence type="ECO:0000259" key="12">
    <source>
        <dbReference type="PROSITE" id="PS51462"/>
    </source>
</evidence>
<dbReference type="InterPro" id="IPR000086">
    <property type="entry name" value="NUDIX_hydrolase_dom"/>
</dbReference>
<comment type="similarity">
    <text evidence="2 10">Belongs to the IPP isomerase type 1 family.</text>
</comment>
<comment type="caution">
    <text evidence="13">The sequence shown here is derived from an EMBL/GenBank/DDBJ whole genome shotgun (WGS) entry which is preliminary data.</text>
</comment>
<feature type="region of interest" description="Disordered" evidence="11">
    <location>
        <begin position="1"/>
        <end position="21"/>
    </location>
</feature>
<keyword evidence="14" id="KW-1185">Reference proteome</keyword>
<dbReference type="PROSITE" id="PS51462">
    <property type="entry name" value="NUDIX"/>
    <property type="match status" value="1"/>
</dbReference>
<dbReference type="NCBIfam" id="TIGR02150">
    <property type="entry name" value="IPP_isom_1"/>
    <property type="match status" value="1"/>
</dbReference>
<feature type="binding site" evidence="10">
    <location>
        <position position="109"/>
    </location>
    <ligand>
        <name>Mn(2+)</name>
        <dbReference type="ChEBI" id="CHEBI:29035"/>
    </ligand>
</feature>
<feature type="binding site" evidence="10">
    <location>
        <position position="26"/>
    </location>
    <ligand>
        <name>Mn(2+)</name>
        <dbReference type="ChEBI" id="CHEBI:29035"/>
    </ligand>
</feature>
<dbReference type="EMBL" id="BSUK01000001">
    <property type="protein sequence ID" value="GMA24989.1"/>
    <property type="molecule type" value="Genomic_DNA"/>
</dbReference>
<keyword evidence="5 10" id="KW-0479">Metal-binding</keyword>
<dbReference type="InterPro" id="IPR015797">
    <property type="entry name" value="NUDIX_hydrolase-like_dom_sf"/>
</dbReference>
<reference evidence="14" key="1">
    <citation type="journal article" date="2019" name="Int. J. Syst. Evol. Microbiol.">
        <title>The Global Catalogue of Microorganisms (GCM) 10K type strain sequencing project: providing services to taxonomists for standard genome sequencing and annotation.</title>
        <authorList>
            <consortium name="The Broad Institute Genomics Platform"/>
            <consortium name="The Broad Institute Genome Sequencing Center for Infectious Disease"/>
            <person name="Wu L."/>
            <person name="Ma J."/>
        </authorList>
    </citation>
    <scope>NUCLEOTIDE SEQUENCE [LARGE SCALE GENOMIC DNA]</scope>
    <source>
        <strain evidence="14">NBRC 106348</strain>
    </source>
</reference>
<feature type="binding site" evidence="10">
    <location>
        <position position="111"/>
    </location>
    <ligand>
        <name>Mn(2+)</name>
        <dbReference type="ChEBI" id="CHEBI:29035"/>
    </ligand>
</feature>
<evidence type="ECO:0000256" key="2">
    <source>
        <dbReference type="ARBA" id="ARBA00007579"/>
    </source>
</evidence>
<keyword evidence="8 10" id="KW-0414">Isoprene biosynthesis</keyword>
<dbReference type="Proteomes" id="UP001157091">
    <property type="component" value="Unassembled WGS sequence"/>
</dbReference>
<dbReference type="Pfam" id="PF00293">
    <property type="entry name" value="NUDIX"/>
    <property type="match status" value="1"/>
</dbReference>
<sequence>MLVDDAGEPCGTAPRDGLHGRSTPRHLAFSCHVSDASGLVLVTRRALAKRSWPGVWTNAFCGHPRPGEPVVAAVLRRGADELGLTFPRPPRVVLPAFSYRAVDDAGTEENELCPVLAATLDDDAPALSPDPAEVADWRWVSPDDLARAVTAAPWAFSPWLVAQLAELRPAEGATHARR</sequence>
<evidence type="ECO:0000256" key="9">
    <source>
        <dbReference type="ARBA" id="ARBA00023235"/>
    </source>
</evidence>
<proteinExistence type="inferred from homology"/>
<keyword evidence="7 10" id="KW-0464">Manganese</keyword>
<comment type="function">
    <text evidence="10">Catalyzes the 1,3-allylic rearrangement of the homoallylic substrate isopentenyl (IPP) to its highly electrophilic allylic isomer, dimethylallyl diphosphate (DMAPP).</text>
</comment>
<dbReference type="InterPro" id="IPR011876">
    <property type="entry name" value="IsopentenylPP_isomerase_typ1"/>
</dbReference>
<keyword evidence="6 10" id="KW-0460">Magnesium</keyword>
<dbReference type="CDD" id="cd02885">
    <property type="entry name" value="NUDIX_IPP_Isomerase"/>
    <property type="match status" value="1"/>
</dbReference>